<evidence type="ECO:0000313" key="4">
    <source>
        <dbReference type="EMBL" id="REG08423.1"/>
    </source>
</evidence>
<keyword evidence="3" id="KW-0406">Ion transport</keyword>
<evidence type="ECO:0000256" key="2">
    <source>
        <dbReference type="ARBA" id="ARBA00022448"/>
    </source>
</evidence>
<protein>
    <submittedName>
        <fullName evidence="4">Vacuolar-type H+-ATPase subunit E/Vma4</fullName>
    </submittedName>
</protein>
<dbReference type="GO" id="GO:0046961">
    <property type="term" value="F:proton-transporting ATPase activity, rotational mechanism"/>
    <property type="evidence" value="ECO:0007669"/>
    <property type="project" value="InterPro"/>
</dbReference>
<dbReference type="InterPro" id="IPR038495">
    <property type="entry name" value="ATPase_E_C"/>
</dbReference>
<dbReference type="SUPFAM" id="SSF160527">
    <property type="entry name" value="V-type ATPase subunit E-like"/>
    <property type="match status" value="1"/>
</dbReference>
<dbReference type="RefSeq" id="WP_116225079.1">
    <property type="nucleotide sequence ID" value="NZ_AP018437.1"/>
</dbReference>
<evidence type="ECO:0000256" key="3">
    <source>
        <dbReference type="ARBA" id="ARBA00023065"/>
    </source>
</evidence>
<dbReference type="AlphaFoldDB" id="A0A347ZNE0"/>
<keyword evidence="5" id="KW-1185">Reference proteome</keyword>
<evidence type="ECO:0000313" key="5">
    <source>
        <dbReference type="Proteomes" id="UP000256388"/>
    </source>
</evidence>
<dbReference type="Gene3D" id="1.20.5.620">
    <property type="entry name" value="F1F0 ATP synthase subunit B, membrane domain"/>
    <property type="match status" value="1"/>
</dbReference>
<gene>
    <name evidence="4" type="ORF">DFR64_1790</name>
</gene>
<reference evidence="4 5" key="1">
    <citation type="submission" date="2018-08" db="EMBL/GenBank/DDBJ databases">
        <title>Genomic Encyclopedia of Type Strains, Phase IV (KMG-IV): sequencing the most valuable type-strain genomes for metagenomic binning, comparative biology and taxonomic classification.</title>
        <authorList>
            <person name="Goeker M."/>
        </authorList>
    </citation>
    <scope>NUCLEOTIDE SEQUENCE [LARGE SCALE GENOMIC DNA]</scope>
    <source>
        <strain evidence="4 5">DSM 23923</strain>
    </source>
</reference>
<comment type="caution">
    <text evidence="4">The sequence shown here is derived from an EMBL/GenBank/DDBJ whole genome shotgun (WGS) entry which is preliminary data.</text>
</comment>
<sequence>MELDAILDGIKKAGNQQIAQIEHETEQEASQILVRVQKEAEGQKNRILSDGKTRLNREQALISQQAVIQSLQIHADARQTLIESVLDQVEKRFKELRKEKEYEKILSNLVAETVHSITPSLLRNQKMVFHFDPRDKEIAERIIKQYKQPVSIQFDIECSGGCNAETEDNKVFVLNTVESRFEHAAPYIKQNLSIFFERKYASS</sequence>
<accession>A0A347ZNE0</accession>
<name>A0A347ZNE0_9CHLR</name>
<dbReference type="EMBL" id="QUMS01000002">
    <property type="protein sequence ID" value="REG08423.1"/>
    <property type="molecule type" value="Genomic_DNA"/>
</dbReference>
<keyword evidence="2" id="KW-0813">Transport</keyword>
<dbReference type="GO" id="GO:0033178">
    <property type="term" value="C:proton-transporting two-sector ATPase complex, catalytic domain"/>
    <property type="evidence" value="ECO:0007669"/>
    <property type="project" value="InterPro"/>
</dbReference>
<dbReference type="InterPro" id="IPR002842">
    <property type="entry name" value="ATPase_V1_Esu"/>
</dbReference>
<dbReference type="Proteomes" id="UP000256388">
    <property type="component" value="Unassembled WGS sequence"/>
</dbReference>
<proteinExistence type="inferred from homology"/>
<evidence type="ECO:0000256" key="1">
    <source>
        <dbReference type="ARBA" id="ARBA00005901"/>
    </source>
</evidence>
<comment type="similarity">
    <text evidence="1">Belongs to the V-ATPase E subunit family.</text>
</comment>
<organism evidence="4 5">
    <name type="scientific">Pelolinea submarina</name>
    <dbReference type="NCBI Taxonomy" id="913107"/>
    <lineage>
        <taxon>Bacteria</taxon>
        <taxon>Bacillati</taxon>
        <taxon>Chloroflexota</taxon>
        <taxon>Anaerolineae</taxon>
        <taxon>Anaerolineales</taxon>
        <taxon>Anaerolineaceae</taxon>
        <taxon>Pelolinea</taxon>
    </lineage>
</organism>
<dbReference type="Pfam" id="PF01991">
    <property type="entry name" value="vATP-synt_E"/>
    <property type="match status" value="1"/>
</dbReference>
<dbReference type="Gene3D" id="3.30.2320.30">
    <property type="entry name" value="ATP synthase, E subunit, C-terminal"/>
    <property type="match status" value="1"/>
</dbReference>